<keyword evidence="2" id="KW-0238">DNA-binding</keyword>
<organism evidence="7 8">
    <name type="scientific">Fannyhessea vaginae PB189-T1-4</name>
    <dbReference type="NCBI Taxonomy" id="866774"/>
    <lineage>
        <taxon>Bacteria</taxon>
        <taxon>Bacillati</taxon>
        <taxon>Actinomycetota</taxon>
        <taxon>Coriobacteriia</taxon>
        <taxon>Coriobacteriales</taxon>
        <taxon>Atopobiaceae</taxon>
        <taxon>Fannyhessea</taxon>
    </lineage>
</organism>
<evidence type="ECO:0000256" key="4">
    <source>
        <dbReference type="ARBA" id="ARBA00034617"/>
    </source>
</evidence>
<evidence type="ECO:0000256" key="5">
    <source>
        <dbReference type="ARBA" id="ARBA00034808"/>
    </source>
</evidence>
<accession>A0ABP2IXV1</accession>
<dbReference type="PANTHER" id="PTHR13710:SF105">
    <property type="entry name" value="ATP-DEPENDENT DNA HELICASE Q1"/>
    <property type="match status" value="1"/>
</dbReference>
<keyword evidence="7" id="KW-0347">Helicase</keyword>
<dbReference type="InterPro" id="IPR011545">
    <property type="entry name" value="DEAD/DEAH_box_helicase_dom"/>
</dbReference>
<keyword evidence="7" id="KW-0547">Nucleotide-binding</keyword>
<dbReference type="InterPro" id="IPR041122">
    <property type="entry name" value="RecJ_OB"/>
</dbReference>
<dbReference type="PROSITE" id="PS51192">
    <property type="entry name" value="HELICASE_ATP_BIND_1"/>
    <property type="match status" value="1"/>
</dbReference>
<dbReference type="InterPro" id="IPR014001">
    <property type="entry name" value="Helicase_ATP-bd"/>
</dbReference>
<dbReference type="Proteomes" id="UP000004431">
    <property type="component" value="Unassembled WGS sequence"/>
</dbReference>
<keyword evidence="7" id="KW-0067">ATP-binding</keyword>
<dbReference type="InterPro" id="IPR027417">
    <property type="entry name" value="P-loop_NTPase"/>
</dbReference>
<gene>
    <name evidence="7" type="ORF">HMPREF9248_0348</name>
</gene>
<keyword evidence="8" id="KW-1185">Reference proteome</keyword>
<dbReference type="GO" id="GO:0004386">
    <property type="term" value="F:helicase activity"/>
    <property type="evidence" value="ECO:0007669"/>
    <property type="project" value="UniProtKB-KW"/>
</dbReference>
<evidence type="ECO:0000259" key="6">
    <source>
        <dbReference type="PROSITE" id="PS51192"/>
    </source>
</evidence>
<protein>
    <recommendedName>
        <fullName evidence="5">DNA 3'-5' helicase</fullName>
        <ecNumber evidence="5">5.6.2.4</ecNumber>
    </recommendedName>
</protein>
<feature type="domain" description="Helicase ATP-binding" evidence="6">
    <location>
        <begin position="279"/>
        <end position="452"/>
    </location>
</feature>
<dbReference type="Pfam" id="PF00270">
    <property type="entry name" value="DEAD"/>
    <property type="match status" value="1"/>
</dbReference>
<dbReference type="Pfam" id="PF17768">
    <property type="entry name" value="RecJ_OB"/>
    <property type="match status" value="1"/>
</dbReference>
<evidence type="ECO:0000256" key="3">
    <source>
        <dbReference type="ARBA" id="ARBA00023235"/>
    </source>
</evidence>
<dbReference type="SMART" id="SM00487">
    <property type="entry name" value="DEXDc"/>
    <property type="match status" value="1"/>
</dbReference>
<evidence type="ECO:0000313" key="7">
    <source>
        <dbReference type="EMBL" id="EFL43900.1"/>
    </source>
</evidence>
<dbReference type="SUPFAM" id="SSF52540">
    <property type="entry name" value="P-loop containing nucleoside triphosphate hydrolases"/>
    <property type="match status" value="1"/>
</dbReference>
<evidence type="ECO:0000256" key="2">
    <source>
        <dbReference type="ARBA" id="ARBA00023125"/>
    </source>
</evidence>
<feature type="non-terminal residue" evidence="7">
    <location>
        <position position="519"/>
    </location>
</feature>
<keyword evidence="7" id="KW-0378">Hydrolase</keyword>
<dbReference type="Gene3D" id="3.40.50.300">
    <property type="entry name" value="P-loop containing nucleotide triphosphate hydrolases"/>
    <property type="match status" value="1"/>
</dbReference>
<keyword evidence="3" id="KW-0413">Isomerase</keyword>
<name>A0ABP2IXV1_9ACTN</name>
<dbReference type="PANTHER" id="PTHR13710">
    <property type="entry name" value="DNA HELICASE RECQ FAMILY MEMBER"/>
    <property type="match status" value="1"/>
</dbReference>
<proteinExistence type="inferred from homology"/>
<dbReference type="EMBL" id="AEDQ01000028">
    <property type="protein sequence ID" value="EFL43900.1"/>
    <property type="molecule type" value="Genomic_DNA"/>
</dbReference>
<comment type="similarity">
    <text evidence="1">Belongs to the helicase family. RecQ subfamily.</text>
</comment>
<evidence type="ECO:0000256" key="1">
    <source>
        <dbReference type="ARBA" id="ARBA00005446"/>
    </source>
</evidence>
<dbReference type="Gene3D" id="2.40.50.460">
    <property type="match status" value="1"/>
</dbReference>
<reference evidence="7 8" key="1">
    <citation type="submission" date="2010-08" db="EMBL/GenBank/DDBJ databases">
        <authorList>
            <person name="Durkin A.S."/>
            <person name="Madupu R."/>
            <person name="Torralba M."/>
            <person name="Gillis M."/>
            <person name="Methe B."/>
            <person name="Sutton G."/>
            <person name="Nelson K.E."/>
        </authorList>
    </citation>
    <scope>NUCLEOTIDE SEQUENCE [LARGE SCALE GENOMIC DNA]</scope>
    <source>
        <strain evidence="7 8">PB189-T1-4</strain>
    </source>
</reference>
<dbReference type="EC" id="5.6.2.4" evidence="5"/>
<sequence>MNALPAEQFDDTDEISAVVSLSEITVQSLDSLEIMQPFGKGNERPLFAARGVIMKNKAKVGSQGNHLRFVAVQGKARLDAILFRAAHIDELMANTKPVDIVFSASNETWQGRIKPKLIVQDIVQQLPDGSVHRYEAHPLLEHMDAHMLSSVRSLCAGDCDSCAYGSLMPELMAQPAAYSASMSADAAASVASAAASTAAACPAEASDAHHNGRLCAASSLLSLSSTSAHTTPLSQLSDSDIARSIRSELARMSRANVSQFVLNQLIGTHTLHPVQQRAIDLLAQNTSCMCVMATGRGKSLIFQVHALICALCAHTMSIFVYPLRALANDQYYHLSDVCDHFGVRVRMLCGATLPDERARIMDEMVNGTVDIVMTTPEYLAIHTADFAHNVGFIVFDEAHHIAAAKAGSRTAYLDMPAVLKQLNNPTCIALSATMNDADAQEVCQVLSINTEHVLVDSHVRTNLDVVDMHNSRHRRTQLTQLVSHGEKMVVYVNSRACAQELVVMLRHKLPEYAPRIAFY</sequence>
<evidence type="ECO:0000313" key="8">
    <source>
        <dbReference type="Proteomes" id="UP000004431"/>
    </source>
</evidence>
<comment type="caution">
    <text evidence="7">The sequence shown here is derived from an EMBL/GenBank/DDBJ whole genome shotgun (WGS) entry which is preliminary data.</text>
</comment>
<comment type="catalytic activity">
    <reaction evidence="4">
        <text>Couples ATP hydrolysis with the unwinding of duplex DNA by translocating in the 3'-5' direction.</text>
        <dbReference type="EC" id="5.6.2.4"/>
    </reaction>
</comment>